<dbReference type="CDD" id="cd12254">
    <property type="entry name" value="RRM_hnRNPH_ESRPs_RBM12_like"/>
    <property type="match status" value="1"/>
</dbReference>
<dbReference type="SMART" id="SM00360">
    <property type="entry name" value="RRM"/>
    <property type="match status" value="1"/>
</dbReference>
<reference evidence="6" key="1">
    <citation type="submission" date="2016-04" db="EMBL/GenBank/DDBJ databases">
        <authorList>
            <person name="Evans L.H."/>
            <person name="Alamgir A."/>
            <person name="Owens N."/>
            <person name="Weber N.D."/>
            <person name="Virtaneva K."/>
            <person name="Barbian K."/>
            <person name="Babar A."/>
            <person name="Rosenke K."/>
        </authorList>
    </citation>
    <scope>NUCLEOTIDE SEQUENCE [LARGE SCALE GENOMIC DNA]</scope>
    <source>
        <strain evidence="6">CBS 101.48</strain>
    </source>
</reference>
<dbReference type="Gene3D" id="3.30.70.330">
    <property type="match status" value="1"/>
</dbReference>
<keyword evidence="7" id="KW-1185">Reference proteome</keyword>
<evidence type="ECO:0000313" key="6">
    <source>
        <dbReference type="EMBL" id="SAL96657.1"/>
    </source>
</evidence>
<evidence type="ECO:0000256" key="1">
    <source>
        <dbReference type="ARBA" id="ARBA00022737"/>
    </source>
</evidence>
<dbReference type="PANTHER" id="PTHR13976">
    <property type="entry name" value="HETEROGENEOUS NUCLEAR RIBONUCLEOPROTEIN-RELATED"/>
    <property type="match status" value="1"/>
</dbReference>
<dbReference type="SUPFAM" id="SSF54928">
    <property type="entry name" value="RNA-binding domain, RBD"/>
    <property type="match status" value="1"/>
</dbReference>
<dbReference type="EMBL" id="LT551165">
    <property type="protein sequence ID" value="SAL96657.1"/>
    <property type="molecule type" value="Genomic_DNA"/>
</dbReference>
<evidence type="ECO:0000256" key="3">
    <source>
        <dbReference type="PROSITE-ProRule" id="PRU00176"/>
    </source>
</evidence>
<evidence type="ECO:0000259" key="5">
    <source>
        <dbReference type="PROSITE" id="PS50102"/>
    </source>
</evidence>
<protein>
    <recommendedName>
        <fullName evidence="5">RRM domain-containing protein</fullName>
    </recommendedName>
</protein>
<keyword evidence="1" id="KW-0677">Repeat</keyword>
<dbReference type="STRING" id="4829.A0A168LEZ0"/>
<gene>
    <name evidence="6" type="primary">ABSGL_02073.1 scaffold 2596</name>
</gene>
<dbReference type="InterPro" id="IPR050666">
    <property type="entry name" value="ESRP"/>
</dbReference>
<dbReference type="AlphaFoldDB" id="A0A168LEZ0"/>
<dbReference type="OrthoDB" id="336240at2759"/>
<name>A0A168LEZ0_ABSGL</name>
<proteinExistence type="predicted"/>
<evidence type="ECO:0000256" key="2">
    <source>
        <dbReference type="ARBA" id="ARBA00022884"/>
    </source>
</evidence>
<dbReference type="InterPro" id="IPR035979">
    <property type="entry name" value="RBD_domain_sf"/>
</dbReference>
<dbReference type="InParanoid" id="A0A168LEZ0"/>
<dbReference type="Proteomes" id="UP000078561">
    <property type="component" value="Unassembled WGS sequence"/>
</dbReference>
<feature type="region of interest" description="Disordered" evidence="4">
    <location>
        <begin position="405"/>
        <end position="428"/>
    </location>
</feature>
<dbReference type="InterPro" id="IPR012677">
    <property type="entry name" value="Nucleotide-bd_a/b_plait_sf"/>
</dbReference>
<dbReference type="PROSITE" id="PS50102">
    <property type="entry name" value="RRM"/>
    <property type="match status" value="1"/>
</dbReference>
<dbReference type="InterPro" id="IPR000504">
    <property type="entry name" value="RRM_dom"/>
</dbReference>
<accession>A0A168LEZ0</accession>
<evidence type="ECO:0000313" key="7">
    <source>
        <dbReference type="Proteomes" id="UP000078561"/>
    </source>
</evidence>
<organism evidence="6">
    <name type="scientific">Absidia glauca</name>
    <name type="common">Pin mould</name>
    <dbReference type="NCBI Taxonomy" id="4829"/>
    <lineage>
        <taxon>Eukaryota</taxon>
        <taxon>Fungi</taxon>
        <taxon>Fungi incertae sedis</taxon>
        <taxon>Mucoromycota</taxon>
        <taxon>Mucoromycotina</taxon>
        <taxon>Mucoromycetes</taxon>
        <taxon>Mucorales</taxon>
        <taxon>Cunninghamellaceae</taxon>
        <taxon>Absidia</taxon>
    </lineage>
</organism>
<evidence type="ECO:0000256" key="4">
    <source>
        <dbReference type="SAM" id="MobiDB-lite"/>
    </source>
</evidence>
<sequence>MNTFDSAVLNLTDVIYPVDSSSPTSPSMTIRPPTPSTPTAATYSLFEPRQDICCSQCKSTDMLSNVFNPSWNTTRHIPCVKLTNIPWDASQNDIRLFFGNLHLPSTSIYAQSIHILMDRTTGKTMSDAYVELATFEDLQCAIETKNQRTLKGRMVSVKACSQDDLLNAIFPKWRGTFKDTAAIPPDTKVVQSMSTAAGGGGSTCPPFITREEINSLLVVCKNYKLHFSRKCAERPFENIISIITKYPWHQAHLITTMHRDHVYEMLKLSIESLMNHLSKDYVQIEPSLLTRLVRAGLLCPAFTERQKVALLQVTGMTCPMDLTYLFMNHEFVPQAATTLVDPVFYHSPLSSRHSYYGHLQTNNYNRSYPTSTRSGVSYRNRNDPLVAHCQKTGLSPWAQSYSPDKETTVWPSAQTTTKPPPSNSIMTI</sequence>
<dbReference type="GO" id="GO:0003723">
    <property type="term" value="F:RNA binding"/>
    <property type="evidence" value="ECO:0007669"/>
    <property type="project" value="UniProtKB-UniRule"/>
</dbReference>
<feature type="domain" description="RRM" evidence="5">
    <location>
        <begin position="78"/>
        <end position="162"/>
    </location>
</feature>
<feature type="compositionally biased region" description="Polar residues" evidence="4">
    <location>
        <begin position="409"/>
        <end position="428"/>
    </location>
</feature>
<keyword evidence="2 3" id="KW-0694">RNA-binding</keyword>